<reference evidence="7" key="1">
    <citation type="journal article" date="2023" name="Mol. Phylogenet. Evol.">
        <title>Genome-scale phylogeny and comparative genomics of the fungal order Sordariales.</title>
        <authorList>
            <person name="Hensen N."/>
            <person name="Bonometti L."/>
            <person name="Westerberg I."/>
            <person name="Brannstrom I.O."/>
            <person name="Guillou S."/>
            <person name="Cros-Aarteil S."/>
            <person name="Calhoun S."/>
            <person name="Haridas S."/>
            <person name="Kuo A."/>
            <person name="Mondo S."/>
            <person name="Pangilinan J."/>
            <person name="Riley R."/>
            <person name="LaButti K."/>
            <person name="Andreopoulos B."/>
            <person name="Lipzen A."/>
            <person name="Chen C."/>
            <person name="Yan M."/>
            <person name="Daum C."/>
            <person name="Ng V."/>
            <person name="Clum A."/>
            <person name="Steindorff A."/>
            <person name="Ohm R.A."/>
            <person name="Martin F."/>
            <person name="Silar P."/>
            <person name="Natvig D.O."/>
            <person name="Lalanne C."/>
            <person name="Gautier V."/>
            <person name="Ament-Velasquez S.L."/>
            <person name="Kruys A."/>
            <person name="Hutchinson M.I."/>
            <person name="Powell A.J."/>
            <person name="Barry K."/>
            <person name="Miller A.N."/>
            <person name="Grigoriev I.V."/>
            <person name="Debuchy R."/>
            <person name="Gladieux P."/>
            <person name="Hiltunen Thoren M."/>
            <person name="Johannesson H."/>
        </authorList>
    </citation>
    <scope>NUCLEOTIDE SEQUENCE</scope>
    <source>
        <strain evidence="7">CBS 333.67</strain>
    </source>
</reference>
<sequence length="696" mass="75558">MEALEKEVESLKAQLNTPSISNSLPSPRSWSGLQLEDAAVHFSPQPPVASALLPRTFPSIHRSPSSDGSPGVVGGATVTVLESTSARLSQGVPLHTTTGTSTMGSTTGSLKKRSRAHFEAATPPTIPDLDPISAGLITLEAAESYFHSFFSGCDRYVPVFDPLFDTLESVRGRSTLLFSTICWVGCRVLTGSESHQSRLLGVHTQRMLNVAIAAAPCRGGIQAGLETVQALLVRACYAPERSLLVAVATRMALEMGLPEAYGVLSARCVSTSSTDPKVGIEFAHPSLGQTTSTGCSAEKEGDEDSATLMRKTRTWLHLLMLGQILHVDAGGPPGFRFLGAARRCRILLGSPYSTGIDLHLFSQVELNSIRAKIHSALSQYGRSHPPAERDDDEIMEMVRDAEIDINVWFDDWTRIYEKHKSEMPWLAPNLAVQRCWADSMAMCCALKAAGIENVSAMSATQRTILCMAKRSLRQHLDIVLEEPRVYLRSIRYAMDFVWAKNAFCYLLLLKLSILLPDDDDDVQGEGGGHADGSANAALVEKGRVLVDELSKAGGGLKDEARNNTGGLYLHLVRVSIDKFSHATRRGSHHRGAPAVESQQGHVAPDCGSGGIARQTRRESGQEAGWPPPSSDETQTELESFVPEQFVFEWDFPGITFFSSPTYETGWLDELLAGAFDGATDIFNHSLGWASMDFNLS</sequence>
<dbReference type="GO" id="GO:0000976">
    <property type="term" value="F:transcription cis-regulatory region binding"/>
    <property type="evidence" value="ECO:0007669"/>
    <property type="project" value="TreeGrafter"/>
</dbReference>
<keyword evidence="5" id="KW-0539">Nucleus</keyword>
<evidence type="ECO:0008006" key="9">
    <source>
        <dbReference type="Google" id="ProtNLM"/>
    </source>
</evidence>
<proteinExistence type="predicted"/>
<dbReference type="InterPro" id="IPR051089">
    <property type="entry name" value="prtT"/>
</dbReference>
<name>A0AAJ0GMX6_9PEZI</name>
<accession>A0AAJ0GMX6</accession>
<evidence type="ECO:0000256" key="6">
    <source>
        <dbReference type="SAM" id="MobiDB-lite"/>
    </source>
</evidence>
<keyword evidence="8" id="KW-1185">Reference proteome</keyword>
<evidence type="ECO:0000313" key="8">
    <source>
        <dbReference type="Proteomes" id="UP001273166"/>
    </source>
</evidence>
<dbReference type="AlphaFoldDB" id="A0AAJ0GMX6"/>
<evidence type="ECO:0000256" key="1">
    <source>
        <dbReference type="ARBA" id="ARBA00004123"/>
    </source>
</evidence>
<dbReference type="GO" id="GO:0005634">
    <property type="term" value="C:nucleus"/>
    <property type="evidence" value="ECO:0007669"/>
    <property type="project" value="UniProtKB-SubCell"/>
</dbReference>
<comment type="subcellular location">
    <subcellularLocation>
        <location evidence="1">Nucleus</location>
    </subcellularLocation>
</comment>
<dbReference type="PANTHER" id="PTHR31845:SF33">
    <property type="entry name" value="ZN(II)2CYS6 TRANSCRIPTION FACTOR (EUROFUNG)"/>
    <property type="match status" value="1"/>
</dbReference>
<evidence type="ECO:0000313" key="7">
    <source>
        <dbReference type="EMBL" id="KAK3302874.1"/>
    </source>
</evidence>
<dbReference type="Proteomes" id="UP001273166">
    <property type="component" value="Unassembled WGS sequence"/>
</dbReference>
<comment type="caution">
    <text evidence="7">The sequence shown here is derived from an EMBL/GenBank/DDBJ whole genome shotgun (WGS) entry which is preliminary data.</text>
</comment>
<evidence type="ECO:0000256" key="5">
    <source>
        <dbReference type="ARBA" id="ARBA00023242"/>
    </source>
</evidence>
<dbReference type="PANTHER" id="PTHR31845">
    <property type="entry name" value="FINGER DOMAIN PROTEIN, PUTATIVE-RELATED"/>
    <property type="match status" value="1"/>
</dbReference>
<dbReference type="EMBL" id="JAUDZG010000006">
    <property type="protein sequence ID" value="KAK3302874.1"/>
    <property type="molecule type" value="Genomic_DNA"/>
</dbReference>
<feature type="region of interest" description="Disordered" evidence="6">
    <location>
        <begin position="584"/>
        <end position="633"/>
    </location>
</feature>
<dbReference type="GO" id="GO:0000981">
    <property type="term" value="F:DNA-binding transcription factor activity, RNA polymerase II-specific"/>
    <property type="evidence" value="ECO:0007669"/>
    <property type="project" value="TreeGrafter"/>
</dbReference>
<evidence type="ECO:0000256" key="3">
    <source>
        <dbReference type="ARBA" id="ARBA00023125"/>
    </source>
</evidence>
<dbReference type="RefSeq" id="XP_062718654.1">
    <property type="nucleotide sequence ID" value="XM_062863284.1"/>
</dbReference>
<protein>
    <recommendedName>
        <fullName evidence="9">Transcription factor domain-containing protein</fullName>
    </recommendedName>
</protein>
<keyword evidence="2" id="KW-0805">Transcription regulation</keyword>
<organism evidence="7 8">
    <name type="scientific">Chaetomium strumarium</name>
    <dbReference type="NCBI Taxonomy" id="1170767"/>
    <lineage>
        <taxon>Eukaryota</taxon>
        <taxon>Fungi</taxon>
        <taxon>Dikarya</taxon>
        <taxon>Ascomycota</taxon>
        <taxon>Pezizomycotina</taxon>
        <taxon>Sordariomycetes</taxon>
        <taxon>Sordariomycetidae</taxon>
        <taxon>Sordariales</taxon>
        <taxon>Chaetomiaceae</taxon>
        <taxon>Chaetomium</taxon>
    </lineage>
</organism>
<gene>
    <name evidence="7" type="ORF">B0T15DRAFT_258300</name>
</gene>
<dbReference type="CDD" id="cd12148">
    <property type="entry name" value="fungal_TF_MHR"/>
    <property type="match status" value="1"/>
</dbReference>
<evidence type="ECO:0000256" key="4">
    <source>
        <dbReference type="ARBA" id="ARBA00023163"/>
    </source>
</evidence>
<keyword evidence="3" id="KW-0238">DNA-binding</keyword>
<evidence type="ECO:0000256" key="2">
    <source>
        <dbReference type="ARBA" id="ARBA00023015"/>
    </source>
</evidence>
<reference evidence="7" key="2">
    <citation type="submission" date="2023-06" db="EMBL/GenBank/DDBJ databases">
        <authorList>
            <consortium name="Lawrence Berkeley National Laboratory"/>
            <person name="Mondo S.J."/>
            <person name="Hensen N."/>
            <person name="Bonometti L."/>
            <person name="Westerberg I."/>
            <person name="Brannstrom I.O."/>
            <person name="Guillou S."/>
            <person name="Cros-Aarteil S."/>
            <person name="Calhoun S."/>
            <person name="Haridas S."/>
            <person name="Kuo A."/>
            <person name="Pangilinan J."/>
            <person name="Riley R."/>
            <person name="Labutti K."/>
            <person name="Andreopoulos B."/>
            <person name="Lipzen A."/>
            <person name="Chen C."/>
            <person name="Yanf M."/>
            <person name="Daum C."/>
            <person name="Ng V."/>
            <person name="Clum A."/>
            <person name="Steindorff A."/>
            <person name="Ohm R."/>
            <person name="Martin F."/>
            <person name="Silar P."/>
            <person name="Natvig D."/>
            <person name="Lalanne C."/>
            <person name="Gautier V."/>
            <person name="Ament-Velasquez S.L."/>
            <person name="Kruys A."/>
            <person name="Hutchinson M.I."/>
            <person name="Powell A.J."/>
            <person name="Barry K."/>
            <person name="Miller A.N."/>
            <person name="Grigoriev I.V."/>
            <person name="Debuchy R."/>
            <person name="Gladieux P."/>
            <person name="Thoren M.H."/>
            <person name="Johannesson H."/>
        </authorList>
    </citation>
    <scope>NUCLEOTIDE SEQUENCE</scope>
    <source>
        <strain evidence="7">CBS 333.67</strain>
    </source>
</reference>
<keyword evidence="4" id="KW-0804">Transcription</keyword>
<dbReference type="GeneID" id="87882113"/>